<comment type="caution">
    <text evidence="2">The sequence shown here is derived from an EMBL/GenBank/DDBJ whole genome shotgun (WGS) entry which is preliminary data.</text>
</comment>
<dbReference type="Proteomes" id="UP000185596">
    <property type="component" value="Unassembled WGS sequence"/>
</dbReference>
<dbReference type="AlphaFoldDB" id="A0A1Q8CW44"/>
<feature type="signal peptide" evidence="1">
    <location>
        <begin position="1"/>
        <end position="19"/>
    </location>
</feature>
<protein>
    <recommendedName>
        <fullName evidence="4">VCBS repeat-containing protein</fullName>
    </recommendedName>
</protein>
<evidence type="ECO:0000313" key="2">
    <source>
        <dbReference type="EMBL" id="OLF18569.1"/>
    </source>
</evidence>
<name>A0A1Q8CW44_9PSEU</name>
<dbReference type="EMBL" id="MSIE01000007">
    <property type="protein sequence ID" value="OLF18569.1"/>
    <property type="molecule type" value="Genomic_DNA"/>
</dbReference>
<proteinExistence type="predicted"/>
<keyword evidence="1" id="KW-0732">Signal</keyword>
<dbReference type="InterPro" id="IPR028994">
    <property type="entry name" value="Integrin_alpha_N"/>
</dbReference>
<reference evidence="2 3" key="1">
    <citation type="submission" date="2016-12" db="EMBL/GenBank/DDBJ databases">
        <title>The draft genome sequence of Actinophytocola sp. 11-183.</title>
        <authorList>
            <person name="Wang W."/>
            <person name="Yuan L."/>
        </authorList>
    </citation>
    <scope>NUCLEOTIDE SEQUENCE [LARGE SCALE GENOMIC DNA]</scope>
    <source>
        <strain evidence="2 3">11-183</strain>
    </source>
</reference>
<gene>
    <name evidence="2" type="ORF">BU204_06415</name>
</gene>
<accession>A0A1Q8CW44</accession>
<sequence length="297" mass="30473">MVVSVMLTAAMAGSMTAHAQAPRAYQFVLAAFGVNQGWQVNAHPRMLADITGDGRADIVGMGNAGVYTAVALGNGGFAAPQFVLAGFGVNQGWQVNSHPRMLADITGDQRADIVGMGNAGVYTAVALGNGGFAPPQFVQSAFGVNQGWQVNSHPRILADITGDQRADIVGMGNAGVYTAVALGNGGFAPPQFVQSAFGVNQGWQVNSHPRILADITGDQRADIVGMGNAGVYTAVALGNGGFAAPQFVLSAFGVNQGWQVNLHPRMLADITGDQRADIVGMGNAGVYTAPALGNGDF</sequence>
<keyword evidence="3" id="KW-1185">Reference proteome</keyword>
<evidence type="ECO:0008006" key="4">
    <source>
        <dbReference type="Google" id="ProtNLM"/>
    </source>
</evidence>
<feature type="chain" id="PRO_5013294016" description="VCBS repeat-containing protein" evidence="1">
    <location>
        <begin position="20"/>
        <end position="297"/>
    </location>
</feature>
<dbReference type="STRING" id="1912961.BU204_06415"/>
<evidence type="ECO:0000256" key="1">
    <source>
        <dbReference type="SAM" id="SignalP"/>
    </source>
</evidence>
<dbReference type="SUPFAM" id="SSF69318">
    <property type="entry name" value="Integrin alpha N-terminal domain"/>
    <property type="match status" value="1"/>
</dbReference>
<evidence type="ECO:0000313" key="3">
    <source>
        <dbReference type="Proteomes" id="UP000185596"/>
    </source>
</evidence>
<organism evidence="2 3">
    <name type="scientific">Actinophytocola xanthii</name>
    <dbReference type="NCBI Taxonomy" id="1912961"/>
    <lineage>
        <taxon>Bacteria</taxon>
        <taxon>Bacillati</taxon>
        <taxon>Actinomycetota</taxon>
        <taxon>Actinomycetes</taxon>
        <taxon>Pseudonocardiales</taxon>
        <taxon>Pseudonocardiaceae</taxon>
    </lineage>
</organism>